<dbReference type="InterPro" id="IPR050272">
    <property type="entry name" value="Isochorismatase-like_hydrls"/>
</dbReference>
<evidence type="ECO:0000256" key="2">
    <source>
        <dbReference type="ARBA" id="ARBA00022801"/>
    </source>
</evidence>
<proteinExistence type="inferred from homology"/>
<sequence>MSVSSVPLHDTPILGMVNRPLVQSPIQYGASASFWVEYPTGLIDLTCKHPLLEGNLEIPQRDADDMEIAVEGGRTLRVDSKVTALVVIDMQKNWGLTDTEVKTIPPALIRGFRKSQSIRGGGFGSKLPGDFGRLLVRGERNSDLYGPLQDEFIKGQQAGADVWIHKNRMSALWDQTALDLFLKENGLKTLLFAGVNTDQCVGGTLIDAYYRGYDCILLQDATATTSPTGGFENVVYNAGNSYGFVTDTARVIAAQ</sequence>
<evidence type="ECO:0000259" key="3">
    <source>
        <dbReference type="Pfam" id="PF00857"/>
    </source>
</evidence>
<keyword evidence="2" id="KW-0378">Hydrolase</keyword>
<dbReference type="Pfam" id="PF00857">
    <property type="entry name" value="Isochorismatase"/>
    <property type="match status" value="1"/>
</dbReference>
<dbReference type="Proteomes" id="UP001437256">
    <property type="component" value="Unassembled WGS sequence"/>
</dbReference>
<keyword evidence="5" id="KW-1185">Reference proteome</keyword>
<dbReference type="CDD" id="cd00431">
    <property type="entry name" value="cysteine_hydrolases"/>
    <property type="match status" value="1"/>
</dbReference>
<dbReference type="InterPro" id="IPR036380">
    <property type="entry name" value="Isochorismatase-like_sf"/>
</dbReference>
<name>A0ABR3AD33_9AGAR</name>
<dbReference type="PANTHER" id="PTHR43540">
    <property type="entry name" value="PEROXYUREIDOACRYLATE/UREIDOACRYLATE AMIDOHYDROLASE-RELATED"/>
    <property type="match status" value="1"/>
</dbReference>
<evidence type="ECO:0000313" key="4">
    <source>
        <dbReference type="EMBL" id="KAL0071856.1"/>
    </source>
</evidence>
<comment type="caution">
    <text evidence="4">The sequence shown here is derived from an EMBL/GenBank/DDBJ whole genome shotgun (WGS) entry which is preliminary data.</text>
</comment>
<dbReference type="SUPFAM" id="SSF52499">
    <property type="entry name" value="Isochorismatase-like hydrolases"/>
    <property type="match status" value="1"/>
</dbReference>
<accession>A0ABR3AD33</accession>
<dbReference type="InterPro" id="IPR000868">
    <property type="entry name" value="Isochorismatase-like_dom"/>
</dbReference>
<feature type="domain" description="Isochorismatase-like" evidence="3">
    <location>
        <begin position="83"/>
        <end position="247"/>
    </location>
</feature>
<evidence type="ECO:0000313" key="5">
    <source>
        <dbReference type="Proteomes" id="UP001437256"/>
    </source>
</evidence>
<gene>
    <name evidence="4" type="ORF">AAF712_000778</name>
</gene>
<organism evidence="4 5">
    <name type="scientific">Marasmius tenuissimus</name>
    <dbReference type="NCBI Taxonomy" id="585030"/>
    <lineage>
        <taxon>Eukaryota</taxon>
        <taxon>Fungi</taxon>
        <taxon>Dikarya</taxon>
        <taxon>Basidiomycota</taxon>
        <taxon>Agaricomycotina</taxon>
        <taxon>Agaricomycetes</taxon>
        <taxon>Agaricomycetidae</taxon>
        <taxon>Agaricales</taxon>
        <taxon>Marasmiineae</taxon>
        <taxon>Marasmiaceae</taxon>
        <taxon>Marasmius</taxon>
    </lineage>
</organism>
<dbReference type="EMBL" id="JBBXMP010000002">
    <property type="protein sequence ID" value="KAL0071856.1"/>
    <property type="molecule type" value="Genomic_DNA"/>
</dbReference>
<dbReference type="Gene3D" id="3.40.50.850">
    <property type="entry name" value="Isochorismatase-like"/>
    <property type="match status" value="1"/>
</dbReference>
<reference evidence="4 5" key="1">
    <citation type="submission" date="2024-05" db="EMBL/GenBank/DDBJ databases">
        <title>A draft genome resource for the thread blight pathogen Marasmius tenuissimus strain MS-2.</title>
        <authorList>
            <person name="Yulfo-Soto G.E."/>
            <person name="Baruah I.K."/>
            <person name="Amoako-Attah I."/>
            <person name="Bukari Y."/>
            <person name="Meinhardt L.W."/>
            <person name="Bailey B.A."/>
            <person name="Cohen S.P."/>
        </authorList>
    </citation>
    <scope>NUCLEOTIDE SEQUENCE [LARGE SCALE GENOMIC DNA]</scope>
    <source>
        <strain evidence="4 5">MS-2</strain>
    </source>
</reference>
<dbReference type="PANTHER" id="PTHR43540:SF9">
    <property type="entry name" value="FAMILY HYDROLASE, PUTATIVE (AFU_ORTHOLOGUE AFUA_2G08700)-RELATED"/>
    <property type="match status" value="1"/>
</dbReference>
<protein>
    <recommendedName>
        <fullName evidence="3">Isochorismatase-like domain-containing protein</fullName>
    </recommendedName>
</protein>
<comment type="similarity">
    <text evidence="1">Belongs to the isochorismatase family.</text>
</comment>
<evidence type="ECO:0000256" key="1">
    <source>
        <dbReference type="ARBA" id="ARBA00006336"/>
    </source>
</evidence>